<feature type="transmembrane region" description="Helical" evidence="10">
    <location>
        <begin position="255"/>
        <end position="275"/>
    </location>
</feature>
<dbReference type="PANTHER" id="PTHR10266">
    <property type="entry name" value="CYTOCHROME C1"/>
    <property type="match status" value="1"/>
</dbReference>
<dbReference type="InterPro" id="IPR009056">
    <property type="entry name" value="Cyt_c-like_dom"/>
</dbReference>
<accession>A0A6J4S6B8</accession>
<evidence type="ECO:0000259" key="11">
    <source>
        <dbReference type="PROSITE" id="PS51007"/>
    </source>
</evidence>
<comment type="subcellular location">
    <subcellularLocation>
        <location evidence="1">Membrane</location>
    </subcellularLocation>
</comment>
<keyword evidence="3 9" id="KW-0349">Heme</keyword>
<dbReference type="PRINTS" id="PR00603">
    <property type="entry name" value="CYTOCHROMEC1"/>
</dbReference>
<comment type="cofactor">
    <cofactor evidence="9">
        <name>heme c</name>
        <dbReference type="ChEBI" id="CHEBI:61717"/>
    </cofactor>
    <text evidence="9">Binds 1 heme c group covalently per subunit.</text>
</comment>
<evidence type="ECO:0000256" key="7">
    <source>
        <dbReference type="ARBA" id="ARBA00023004"/>
    </source>
</evidence>
<evidence type="ECO:0000256" key="4">
    <source>
        <dbReference type="ARBA" id="ARBA00022692"/>
    </source>
</evidence>
<dbReference type="Pfam" id="PF02167">
    <property type="entry name" value="Cytochrom_C1"/>
    <property type="match status" value="1"/>
</dbReference>
<dbReference type="InterPro" id="IPR002326">
    <property type="entry name" value="Cyt_c1"/>
</dbReference>
<keyword evidence="7 9" id="KW-0408">Iron</keyword>
<dbReference type="RefSeq" id="WP_294171549.1">
    <property type="nucleotide sequence ID" value="NZ_CADCVZ010000003.1"/>
</dbReference>
<evidence type="ECO:0000256" key="1">
    <source>
        <dbReference type="ARBA" id="ARBA00004370"/>
    </source>
</evidence>
<dbReference type="GO" id="GO:0009055">
    <property type="term" value="F:electron transfer activity"/>
    <property type="evidence" value="ECO:0007669"/>
    <property type="project" value="InterPro"/>
</dbReference>
<gene>
    <name evidence="12" type="ORF">AVDCRST_MAG09-13</name>
</gene>
<feature type="binding site" description="covalent" evidence="9">
    <location>
        <position position="75"/>
    </location>
    <ligand>
        <name>heme c</name>
        <dbReference type="ChEBI" id="CHEBI:61717"/>
    </ligand>
</feature>
<reference evidence="12" key="1">
    <citation type="submission" date="2020-02" db="EMBL/GenBank/DDBJ databases">
        <authorList>
            <person name="Meier V. D."/>
        </authorList>
    </citation>
    <scope>NUCLEOTIDE SEQUENCE</scope>
    <source>
        <strain evidence="12">AVDCRST_MAG09</strain>
    </source>
</reference>
<keyword evidence="8 10" id="KW-0472">Membrane</keyword>
<feature type="binding site" description="covalent" evidence="9">
    <location>
        <position position="211"/>
    </location>
    <ligand>
        <name>heme c</name>
        <dbReference type="ChEBI" id="CHEBI:61717"/>
    </ligand>
</feature>
<name>A0A6J4S6B8_9SPHN</name>
<dbReference type="GO" id="GO:0046872">
    <property type="term" value="F:metal ion binding"/>
    <property type="evidence" value="ECO:0007669"/>
    <property type="project" value="UniProtKB-KW"/>
</dbReference>
<dbReference type="GO" id="GO:0016020">
    <property type="term" value="C:membrane"/>
    <property type="evidence" value="ECO:0007669"/>
    <property type="project" value="UniProtKB-SubCell"/>
</dbReference>
<dbReference type="PROSITE" id="PS51007">
    <property type="entry name" value="CYTC"/>
    <property type="match status" value="1"/>
</dbReference>
<keyword evidence="5 9" id="KW-0479">Metal-binding</keyword>
<evidence type="ECO:0000256" key="5">
    <source>
        <dbReference type="ARBA" id="ARBA00022723"/>
    </source>
</evidence>
<dbReference type="AlphaFoldDB" id="A0A6J4S6B8"/>
<dbReference type="SUPFAM" id="SSF46626">
    <property type="entry name" value="Cytochrome c"/>
    <property type="match status" value="1"/>
</dbReference>
<dbReference type="InterPro" id="IPR036909">
    <property type="entry name" value="Cyt_c-like_dom_sf"/>
</dbReference>
<keyword evidence="4 10" id="KW-0812">Transmembrane</keyword>
<sequence length="311" mass="34431">MVRIIGFLIGLGFVGVLLISLIVNAVDAIQNPPVHTAEEEFHLEPRSAGFSWQKPWGQFDEAQLQRGFQVYKEVCAACHSLKFVSFYELEGLGYNEAEIKAIANQWAIEVPSVNPDTGENSTRKALLSDRFPSPYANETAARAANNNALPPDLSLIVEARDDGADYIYSLLTGYRNAATYRNEAGEPVPQENRPGTGLHFNPYFANLNIAMPPPIVSNGQVTYADGTNATVDQMAKDVSAFLRWTSEPNLERRHAAGWAVMIFLLVGTVLAYLAYRNIWANAKREVSIRGPLEPAFQQRMQDQKDERGIAG</sequence>
<keyword evidence="6 10" id="KW-1133">Transmembrane helix</keyword>
<evidence type="ECO:0000256" key="9">
    <source>
        <dbReference type="PIRSR" id="PIRSR602326-1"/>
    </source>
</evidence>
<dbReference type="EMBL" id="CADCVZ010000003">
    <property type="protein sequence ID" value="CAA9490774.1"/>
    <property type="molecule type" value="Genomic_DNA"/>
</dbReference>
<evidence type="ECO:0000256" key="2">
    <source>
        <dbReference type="ARBA" id="ARBA00016165"/>
    </source>
</evidence>
<proteinExistence type="predicted"/>
<evidence type="ECO:0000256" key="10">
    <source>
        <dbReference type="SAM" id="Phobius"/>
    </source>
</evidence>
<feature type="binding site" description="covalent" evidence="9">
    <location>
        <position position="78"/>
    </location>
    <ligand>
        <name>heme c</name>
        <dbReference type="ChEBI" id="CHEBI:61717"/>
    </ligand>
</feature>
<feature type="binding site" description="covalent" evidence="9">
    <location>
        <position position="79"/>
    </location>
    <ligand>
        <name>heme c</name>
        <dbReference type="ChEBI" id="CHEBI:61717"/>
    </ligand>
</feature>
<evidence type="ECO:0000256" key="8">
    <source>
        <dbReference type="ARBA" id="ARBA00023136"/>
    </source>
</evidence>
<protein>
    <recommendedName>
        <fullName evidence="2">Cytochrome c1</fullName>
    </recommendedName>
</protein>
<evidence type="ECO:0000256" key="6">
    <source>
        <dbReference type="ARBA" id="ARBA00022989"/>
    </source>
</evidence>
<dbReference type="Gene3D" id="1.10.760.10">
    <property type="entry name" value="Cytochrome c-like domain"/>
    <property type="match status" value="1"/>
</dbReference>
<dbReference type="Gene3D" id="1.20.5.100">
    <property type="entry name" value="Cytochrome c1, transmembrane anchor, C-terminal"/>
    <property type="match status" value="1"/>
</dbReference>
<organism evidence="12">
    <name type="scientific">uncultured Sphingomonas sp</name>
    <dbReference type="NCBI Taxonomy" id="158754"/>
    <lineage>
        <taxon>Bacteria</taxon>
        <taxon>Pseudomonadati</taxon>
        <taxon>Pseudomonadota</taxon>
        <taxon>Alphaproteobacteria</taxon>
        <taxon>Sphingomonadales</taxon>
        <taxon>Sphingomonadaceae</taxon>
        <taxon>Sphingomonas</taxon>
        <taxon>environmental samples</taxon>
    </lineage>
</organism>
<dbReference type="PANTHER" id="PTHR10266:SF3">
    <property type="entry name" value="CYTOCHROME C1, HEME PROTEIN, MITOCHONDRIAL"/>
    <property type="match status" value="1"/>
</dbReference>
<evidence type="ECO:0000256" key="3">
    <source>
        <dbReference type="ARBA" id="ARBA00022617"/>
    </source>
</evidence>
<evidence type="ECO:0000313" key="12">
    <source>
        <dbReference type="EMBL" id="CAA9490774.1"/>
    </source>
</evidence>
<feature type="domain" description="Cytochrome c" evidence="11">
    <location>
        <begin position="62"/>
        <end position="171"/>
    </location>
</feature>
<dbReference type="GO" id="GO:0020037">
    <property type="term" value="F:heme binding"/>
    <property type="evidence" value="ECO:0007669"/>
    <property type="project" value="InterPro"/>
</dbReference>